<dbReference type="OrthoDB" id="163809at2"/>
<dbReference type="AlphaFoldDB" id="A0A4Q0XK01"/>
<name>A0A4Q0XK01_9FLAO</name>
<dbReference type="EMBL" id="SDDZ01000001">
    <property type="protein sequence ID" value="RXJ52304.1"/>
    <property type="molecule type" value="Genomic_DNA"/>
</dbReference>
<evidence type="ECO:0000313" key="2">
    <source>
        <dbReference type="EMBL" id="RXJ52304.1"/>
    </source>
</evidence>
<feature type="chain" id="PRO_5020524250" description="Lipoprotein" evidence="1">
    <location>
        <begin position="18"/>
        <end position="130"/>
    </location>
</feature>
<keyword evidence="3" id="KW-1185">Reference proteome</keyword>
<gene>
    <name evidence="2" type="ORF">ESZ48_00980</name>
</gene>
<protein>
    <recommendedName>
        <fullName evidence="4">Lipoprotein</fullName>
    </recommendedName>
</protein>
<evidence type="ECO:0000313" key="3">
    <source>
        <dbReference type="Proteomes" id="UP000289792"/>
    </source>
</evidence>
<evidence type="ECO:0008006" key="4">
    <source>
        <dbReference type="Google" id="ProtNLM"/>
    </source>
</evidence>
<reference evidence="2 3" key="1">
    <citation type="submission" date="2019-01" db="EMBL/GenBank/DDBJ databases">
        <title>Genome sequence of the Antarctic species Gelidibacter gilvus ACAM 158(T).</title>
        <authorList>
            <person name="Bowman J.P."/>
        </authorList>
    </citation>
    <scope>NUCLEOTIDE SEQUENCE [LARGE SCALE GENOMIC DNA]</scope>
    <source>
        <strain evidence="2 3">IC158</strain>
    </source>
</reference>
<accession>A0A4Q0XK01</accession>
<dbReference type="Proteomes" id="UP000289792">
    <property type="component" value="Unassembled WGS sequence"/>
</dbReference>
<dbReference type="RefSeq" id="WP_129015441.1">
    <property type="nucleotide sequence ID" value="NZ_SDDZ01000001.1"/>
</dbReference>
<proteinExistence type="predicted"/>
<sequence>MKKAILLLLVCISFSCADNDIGTQGSINLKVNGCFDKFESGAKICLDSIFNDSRCPTGVVCVWEGDAVAAFTLTKNNTVRSFNLHTNSKFQNDTIIEGIAIKLIKITPYPLSDQPIDPDDYKAEISVNKN</sequence>
<evidence type="ECO:0000256" key="1">
    <source>
        <dbReference type="SAM" id="SignalP"/>
    </source>
</evidence>
<dbReference type="PROSITE" id="PS51257">
    <property type="entry name" value="PROKAR_LIPOPROTEIN"/>
    <property type="match status" value="1"/>
</dbReference>
<comment type="caution">
    <text evidence="2">The sequence shown here is derived from an EMBL/GenBank/DDBJ whole genome shotgun (WGS) entry which is preliminary data.</text>
</comment>
<keyword evidence="1" id="KW-0732">Signal</keyword>
<feature type="signal peptide" evidence="1">
    <location>
        <begin position="1"/>
        <end position="17"/>
    </location>
</feature>
<organism evidence="2 3">
    <name type="scientific">Gelidibacter gilvus</name>
    <dbReference type="NCBI Taxonomy" id="59602"/>
    <lineage>
        <taxon>Bacteria</taxon>
        <taxon>Pseudomonadati</taxon>
        <taxon>Bacteroidota</taxon>
        <taxon>Flavobacteriia</taxon>
        <taxon>Flavobacteriales</taxon>
        <taxon>Flavobacteriaceae</taxon>
        <taxon>Gelidibacter</taxon>
    </lineage>
</organism>